<dbReference type="GO" id="GO:0005794">
    <property type="term" value="C:Golgi apparatus"/>
    <property type="evidence" value="ECO:0007669"/>
    <property type="project" value="TreeGrafter"/>
</dbReference>
<sequence>MCIVLVTTAHPNYALIVIDNRDEFILRPTSKPHWWKPRAETNGIGHTDHSTGSSSTAHVSEASTESIGSNQTTIHHTSARHHAHPVSSSPPSFSSPSDDKDVEVLSSRDLQRDERGTWLGITRAGKFAVLTNFKETDTADALHPVSGKRSRGRMAKAWLASDPATTVDDFIAHMLAAGETRGVGGFSLLCGTLGGRVEPDPTSQVFDENVDYMSSSGHSGWKEKTLAPLAILCNRTDNSSSAPRLCGTRGETHGLSNTRFVDREARAEAGDGHGDGDGDMALWPKIRDGKRLLNEAVARAVAEDMSERRLVAELFRVLDDDRLPVEEGMSFDDSIALLRHSIFIRPLGDERQMRDMEEARAAKHRGTSRDGGDRDWDRDGDKDPDEAGFTRGLYGTQRQTVVLVDWDGKVTYIERPLWNECGEAIPRGTGDEQFRFQIRGWESS</sequence>
<gene>
    <name evidence="2" type="ORF">P8C59_008963</name>
</gene>
<feature type="compositionally biased region" description="Low complexity" evidence="1">
    <location>
        <begin position="85"/>
        <end position="96"/>
    </location>
</feature>
<dbReference type="Proteomes" id="UP001217918">
    <property type="component" value="Unassembled WGS sequence"/>
</dbReference>
<dbReference type="AlphaFoldDB" id="A0AAD9IDI7"/>
<keyword evidence="3" id="KW-1185">Reference proteome</keyword>
<dbReference type="GO" id="GO:0007030">
    <property type="term" value="P:Golgi organization"/>
    <property type="evidence" value="ECO:0007669"/>
    <property type="project" value="TreeGrafter"/>
</dbReference>
<feature type="region of interest" description="Disordered" evidence="1">
    <location>
        <begin position="35"/>
        <end position="108"/>
    </location>
</feature>
<evidence type="ECO:0000256" key="1">
    <source>
        <dbReference type="SAM" id="MobiDB-lite"/>
    </source>
</evidence>
<dbReference type="PANTHER" id="PTHR17985">
    <property type="entry name" value="SER/THR-RICH PROTEIN T10 IN DGCR REGION"/>
    <property type="match status" value="1"/>
</dbReference>
<feature type="region of interest" description="Disordered" evidence="1">
    <location>
        <begin position="357"/>
        <end position="391"/>
    </location>
</feature>
<organism evidence="2 3">
    <name type="scientific">Phyllachora maydis</name>
    <dbReference type="NCBI Taxonomy" id="1825666"/>
    <lineage>
        <taxon>Eukaryota</taxon>
        <taxon>Fungi</taxon>
        <taxon>Dikarya</taxon>
        <taxon>Ascomycota</taxon>
        <taxon>Pezizomycotina</taxon>
        <taxon>Sordariomycetes</taxon>
        <taxon>Sordariomycetidae</taxon>
        <taxon>Phyllachorales</taxon>
        <taxon>Phyllachoraceae</taxon>
        <taxon>Phyllachora</taxon>
    </lineage>
</organism>
<evidence type="ECO:0000313" key="2">
    <source>
        <dbReference type="EMBL" id="KAK2074782.1"/>
    </source>
</evidence>
<protein>
    <submittedName>
        <fullName evidence="2">Uncharacterized protein</fullName>
    </submittedName>
</protein>
<evidence type="ECO:0000313" key="3">
    <source>
        <dbReference type="Proteomes" id="UP001217918"/>
    </source>
</evidence>
<feature type="compositionally biased region" description="Basic and acidic residues" evidence="1">
    <location>
        <begin position="357"/>
        <end position="381"/>
    </location>
</feature>
<dbReference type="Pfam" id="PF05742">
    <property type="entry name" value="TANGO2"/>
    <property type="match status" value="2"/>
</dbReference>
<dbReference type="EMBL" id="JAQQPM010000008">
    <property type="protein sequence ID" value="KAK2074782.1"/>
    <property type="molecule type" value="Genomic_DNA"/>
</dbReference>
<dbReference type="PANTHER" id="PTHR17985:SF8">
    <property type="entry name" value="TRANSPORT AND GOLGI ORGANIZATION PROTEIN 2 HOMOLOG"/>
    <property type="match status" value="1"/>
</dbReference>
<dbReference type="GO" id="GO:0009306">
    <property type="term" value="P:protein secretion"/>
    <property type="evidence" value="ECO:0007669"/>
    <property type="project" value="TreeGrafter"/>
</dbReference>
<proteinExistence type="predicted"/>
<comment type="caution">
    <text evidence="2">The sequence shown here is derived from an EMBL/GenBank/DDBJ whole genome shotgun (WGS) entry which is preliminary data.</text>
</comment>
<reference evidence="2" key="1">
    <citation type="journal article" date="2023" name="Mol. Plant Microbe Interact.">
        <title>Elucidating the Obligate Nature and Biological Capacity of an Invasive Fungal Corn Pathogen.</title>
        <authorList>
            <person name="MacCready J.S."/>
            <person name="Roggenkamp E.M."/>
            <person name="Gdanetz K."/>
            <person name="Chilvers M.I."/>
        </authorList>
    </citation>
    <scope>NUCLEOTIDE SEQUENCE</scope>
    <source>
        <strain evidence="2">PM02</strain>
    </source>
</reference>
<accession>A0AAD9IDI7</accession>
<dbReference type="InterPro" id="IPR008551">
    <property type="entry name" value="TANGO2"/>
</dbReference>
<feature type="compositionally biased region" description="Polar residues" evidence="1">
    <location>
        <begin position="61"/>
        <end position="76"/>
    </location>
</feature>
<name>A0AAD9IDI7_9PEZI</name>